<name>A0A0A8Y4Q3_ARUDO</name>
<organism evidence="1">
    <name type="scientific">Arundo donax</name>
    <name type="common">Giant reed</name>
    <name type="synonym">Donax arundinaceus</name>
    <dbReference type="NCBI Taxonomy" id="35708"/>
    <lineage>
        <taxon>Eukaryota</taxon>
        <taxon>Viridiplantae</taxon>
        <taxon>Streptophyta</taxon>
        <taxon>Embryophyta</taxon>
        <taxon>Tracheophyta</taxon>
        <taxon>Spermatophyta</taxon>
        <taxon>Magnoliopsida</taxon>
        <taxon>Liliopsida</taxon>
        <taxon>Poales</taxon>
        <taxon>Poaceae</taxon>
        <taxon>PACMAD clade</taxon>
        <taxon>Arundinoideae</taxon>
        <taxon>Arundineae</taxon>
        <taxon>Arundo</taxon>
    </lineage>
</organism>
<reference evidence="1" key="2">
    <citation type="journal article" date="2015" name="Data Brief">
        <title>Shoot transcriptome of the giant reed, Arundo donax.</title>
        <authorList>
            <person name="Barrero R.A."/>
            <person name="Guerrero F.D."/>
            <person name="Moolhuijzen P."/>
            <person name="Goolsby J.A."/>
            <person name="Tidwell J."/>
            <person name="Bellgard S.E."/>
            <person name="Bellgard M.I."/>
        </authorList>
    </citation>
    <scope>NUCLEOTIDE SEQUENCE</scope>
    <source>
        <tissue evidence="1">Shoot tissue taken approximately 20 cm above the soil surface</tissue>
    </source>
</reference>
<reference evidence="1" key="1">
    <citation type="submission" date="2014-09" db="EMBL/GenBank/DDBJ databases">
        <authorList>
            <person name="Magalhaes I.L.F."/>
            <person name="Oliveira U."/>
            <person name="Santos F.R."/>
            <person name="Vidigal T.H.D.A."/>
            <person name="Brescovit A.D."/>
            <person name="Santos A.J."/>
        </authorList>
    </citation>
    <scope>NUCLEOTIDE SEQUENCE</scope>
    <source>
        <tissue evidence="1">Shoot tissue taken approximately 20 cm above the soil surface</tissue>
    </source>
</reference>
<evidence type="ECO:0000313" key="1">
    <source>
        <dbReference type="EMBL" id="JAD18982.1"/>
    </source>
</evidence>
<proteinExistence type="predicted"/>
<sequence>MELRSLRFVASNGCEH</sequence>
<dbReference type="AlphaFoldDB" id="A0A0A8Y4Q3"/>
<dbReference type="EMBL" id="GBRH01278913">
    <property type="protein sequence ID" value="JAD18982.1"/>
    <property type="molecule type" value="Transcribed_RNA"/>
</dbReference>
<protein>
    <submittedName>
        <fullName evidence="1">Uncharacterized protein</fullName>
    </submittedName>
</protein>
<accession>A0A0A8Y4Q3</accession>